<evidence type="ECO:0000256" key="7">
    <source>
        <dbReference type="ARBA" id="ARBA00022967"/>
    </source>
</evidence>
<dbReference type="GO" id="GO:0004129">
    <property type="term" value="F:cytochrome-c oxidase activity"/>
    <property type="evidence" value="ECO:0007669"/>
    <property type="project" value="UniProtKB-EC"/>
</dbReference>
<keyword evidence="15" id="KW-1185">Reference proteome</keyword>
<keyword evidence="5" id="KW-1003">Cell membrane</keyword>
<evidence type="ECO:0000256" key="6">
    <source>
        <dbReference type="ARBA" id="ARBA00022692"/>
    </source>
</evidence>
<reference evidence="14 15" key="1">
    <citation type="submission" date="2014-08" db="EMBL/GenBank/DDBJ databases">
        <title>Complete genome sequence of Corynebacterium sphenisci CECT 5990(T) (=DSM 44792(T)), isolated from healthy wild penguins.</title>
        <authorList>
            <person name="Ruckert C."/>
            <person name="Albersmeier A."/>
            <person name="Winkler A."/>
            <person name="Kalinowski J."/>
        </authorList>
    </citation>
    <scope>NUCLEOTIDE SEQUENCE [LARGE SCALE GENOMIC DNA]</scope>
    <source>
        <strain evidence="14 15">DSM 44792</strain>
    </source>
</reference>
<evidence type="ECO:0000256" key="10">
    <source>
        <dbReference type="ARBA" id="ARBA00031366"/>
    </source>
</evidence>
<dbReference type="GO" id="GO:0022900">
    <property type="term" value="P:electron transport chain"/>
    <property type="evidence" value="ECO:0007669"/>
    <property type="project" value="InterPro"/>
</dbReference>
<evidence type="ECO:0000313" key="14">
    <source>
        <dbReference type="EMBL" id="APT90990.1"/>
    </source>
</evidence>
<dbReference type="RefSeq" id="WP_075692281.1">
    <property type="nucleotide sequence ID" value="NZ_CP009248.1"/>
</dbReference>
<dbReference type="PIRSF" id="PIRSF017385">
    <property type="entry name" value="CtaF"/>
    <property type="match status" value="1"/>
</dbReference>
<dbReference type="AlphaFoldDB" id="A0A1L7CYT2"/>
<accession>A0A1L7CYT2</accession>
<comment type="catalytic activity">
    <reaction evidence="12">
        <text>4 Fe(II)-[cytochrome c] + O2 + 8 H(+)(in) = 4 Fe(III)-[cytochrome c] + 2 H2O + 4 H(+)(out)</text>
        <dbReference type="Rhea" id="RHEA:11436"/>
        <dbReference type="Rhea" id="RHEA-COMP:10350"/>
        <dbReference type="Rhea" id="RHEA-COMP:14399"/>
        <dbReference type="ChEBI" id="CHEBI:15377"/>
        <dbReference type="ChEBI" id="CHEBI:15378"/>
        <dbReference type="ChEBI" id="CHEBI:15379"/>
        <dbReference type="ChEBI" id="CHEBI:29033"/>
        <dbReference type="ChEBI" id="CHEBI:29034"/>
        <dbReference type="EC" id="7.1.1.9"/>
    </reaction>
</comment>
<organism evidence="14 15">
    <name type="scientific">Corynebacterium sphenisci DSM 44792</name>
    <dbReference type="NCBI Taxonomy" id="1437874"/>
    <lineage>
        <taxon>Bacteria</taxon>
        <taxon>Bacillati</taxon>
        <taxon>Actinomycetota</taxon>
        <taxon>Actinomycetes</taxon>
        <taxon>Mycobacteriales</taxon>
        <taxon>Corynebacteriaceae</taxon>
        <taxon>Corynebacterium</taxon>
    </lineage>
</organism>
<dbReference type="KEGG" id="csph:CSPHI_08020"/>
<evidence type="ECO:0000256" key="1">
    <source>
        <dbReference type="ARBA" id="ARBA00002536"/>
    </source>
</evidence>
<feature type="transmembrane region" description="Helical" evidence="13">
    <location>
        <begin position="117"/>
        <end position="137"/>
    </location>
</feature>
<evidence type="ECO:0000313" key="15">
    <source>
        <dbReference type="Proteomes" id="UP000185469"/>
    </source>
</evidence>
<dbReference type="OrthoDB" id="5244617at2"/>
<evidence type="ECO:0000256" key="12">
    <source>
        <dbReference type="ARBA" id="ARBA00047816"/>
    </source>
</evidence>
<feature type="transmembrane region" description="Helical" evidence="13">
    <location>
        <begin position="45"/>
        <end position="67"/>
    </location>
</feature>
<feature type="transmembrane region" description="Helical" evidence="13">
    <location>
        <begin position="88"/>
        <end position="111"/>
    </location>
</feature>
<evidence type="ECO:0000256" key="11">
    <source>
        <dbReference type="ARBA" id="ARBA00031401"/>
    </source>
</evidence>
<comment type="similarity">
    <text evidence="3">Belongs to the cytochrome c oxidase bacterial subunit CtaF family.</text>
</comment>
<dbReference type="Gene3D" id="1.10.287.70">
    <property type="match status" value="1"/>
</dbReference>
<dbReference type="EC" id="7.1.1.9" evidence="4"/>
<evidence type="ECO:0000256" key="8">
    <source>
        <dbReference type="ARBA" id="ARBA00022989"/>
    </source>
</evidence>
<name>A0A1L7CYT2_9CORY</name>
<feature type="transmembrane region" description="Helical" evidence="13">
    <location>
        <begin position="7"/>
        <end position="25"/>
    </location>
</feature>
<dbReference type="Proteomes" id="UP000185469">
    <property type="component" value="Chromosome"/>
</dbReference>
<proteinExistence type="inferred from homology"/>
<keyword evidence="7" id="KW-1278">Translocase</keyword>
<dbReference type="STRING" id="1437874.CSPHI_08020"/>
<dbReference type="InterPro" id="IPR021050">
    <property type="entry name" value="Cyt_c_oxidase_su4_actinobac"/>
</dbReference>
<evidence type="ECO:0000256" key="2">
    <source>
        <dbReference type="ARBA" id="ARBA00004651"/>
    </source>
</evidence>
<dbReference type="Pfam" id="PF12270">
    <property type="entry name" value="Cyt_c_ox_IV"/>
    <property type="match status" value="1"/>
</dbReference>
<evidence type="ECO:0000256" key="4">
    <source>
        <dbReference type="ARBA" id="ARBA00012949"/>
    </source>
</evidence>
<evidence type="ECO:0000256" key="9">
    <source>
        <dbReference type="ARBA" id="ARBA00023136"/>
    </source>
</evidence>
<evidence type="ECO:0000256" key="3">
    <source>
        <dbReference type="ARBA" id="ARBA00006870"/>
    </source>
</evidence>
<evidence type="ECO:0000256" key="13">
    <source>
        <dbReference type="SAM" id="Phobius"/>
    </source>
</evidence>
<keyword evidence="8 13" id="KW-1133">Transmembrane helix</keyword>
<gene>
    <name evidence="14" type="ORF">CSPHI_08020</name>
</gene>
<protein>
    <recommendedName>
        <fullName evidence="4">cytochrome-c oxidase</fullName>
        <ecNumber evidence="4">7.1.1.9</ecNumber>
    </recommendedName>
    <alternativeName>
        <fullName evidence="11">Cytochrome aa3 subunit 4</fullName>
    </alternativeName>
    <alternativeName>
        <fullName evidence="10">Cytochrome c oxidase polypeptide IV</fullName>
    </alternativeName>
</protein>
<dbReference type="EMBL" id="CP009248">
    <property type="protein sequence ID" value="APT90990.1"/>
    <property type="molecule type" value="Genomic_DNA"/>
</dbReference>
<comment type="subcellular location">
    <subcellularLocation>
        <location evidence="2">Cell membrane</location>
        <topology evidence="2">Multi-pass membrane protein</topology>
    </subcellularLocation>
</comment>
<sequence>MKSAAKLFYGLTVFMFTATVVYILSTIYVQDTGNIITESQGRLEWAGATGLALGTLLCLFLGAYLHFTEVRTDIAPSDFEEAEVADGAGTLGFFSASSIWPFVMTLGIVLMGYGIAFMNYWVIVLGAVVLIVSGTKLNTQYYVPPEKH</sequence>
<dbReference type="GO" id="GO:0005886">
    <property type="term" value="C:plasma membrane"/>
    <property type="evidence" value="ECO:0007669"/>
    <property type="project" value="UniProtKB-SubCell"/>
</dbReference>
<keyword evidence="6 13" id="KW-0812">Transmembrane</keyword>
<keyword evidence="9 13" id="KW-0472">Membrane</keyword>
<comment type="function">
    <text evidence="1">Part of cytochrome c oxidase, its function is unknown.</text>
</comment>
<evidence type="ECO:0000256" key="5">
    <source>
        <dbReference type="ARBA" id="ARBA00022475"/>
    </source>
</evidence>